<feature type="transmembrane region" description="Helical" evidence="1">
    <location>
        <begin position="36"/>
        <end position="62"/>
    </location>
</feature>
<organism evidence="2 3">
    <name type="scientific">Striga asiatica</name>
    <name type="common">Asiatic witchweed</name>
    <name type="synonym">Buchnera asiatica</name>
    <dbReference type="NCBI Taxonomy" id="4170"/>
    <lineage>
        <taxon>Eukaryota</taxon>
        <taxon>Viridiplantae</taxon>
        <taxon>Streptophyta</taxon>
        <taxon>Embryophyta</taxon>
        <taxon>Tracheophyta</taxon>
        <taxon>Spermatophyta</taxon>
        <taxon>Magnoliopsida</taxon>
        <taxon>eudicotyledons</taxon>
        <taxon>Gunneridae</taxon>
        <taxon>Pentapetalae</taxon>
        <taxon>asterids</taxon>
        <taxon>lamiids</taxon>
        <taxon>Lamiales</taxon>
        <taxon>Orobanchaceae</taxon>
        <taxon>Buchnereae</taxon>
        <taxon>Striga</taxon>
    </lineage>
</organism>
<proteinExistence type="predicted"/>
<sequence>MDRGRSFIHLRSLEARTIQDRLLSEEVELHGSDYPLASALTLLTSPTLCLLPFLIHNFFLYLPSVPRKTSQRKMLQWKWNQHPRIAAVSWPEVVGQGIALPSCFKHDSVKFVRNGQPFGFPMREPPIEMLRARLRTRGQLHLNYIDPGRLSTRFVPGEAYGANKRQLPLKIDADEGRRGAPILHSPDRKPGLADINRNTSRVKSVSLEDAIIYSYWGAIRFVLVLCAMIGFYVWWFALLYAFPGQASAPGNRYFGCKQFGSKALGPVLVRRRKEKDHRCQTGG</sequence>
<keyword evidence="1" id="KW-0812">Transmembrane</keyword>
<keyword evidence="1" id="KW-0472">Membrane</keyword>
<gene>
    <name evidence="2" type="ORF">STAS_24845</name>
</gene>
<feature type="transmembrane region" description="Helical" evidence="1">
    <location>
        <begin position="221"/>
        <end position="242"/>
    </location>
</feature>
<dbReference type="OrthoDB" id="1732067at2759"/>
<evidence type="ECO:0000313" key="2">
    <source>
        <dbReference type="EMBL" id="GER47712.1"/>
    </source>
</evidence>
<reference evidence="3" key="1">
    <citation type="journal article" date="2019" name="Curr. Biol.">
        <title>Genome Sequence of Striga asiatica Provides Insight into the Evolution of Plant Parasitism.</title>
        <authorList>
            <person name="Yoshida S."/>
            <person name="Kim S."/>
            <person name="Wafula E.K."/>
            <person name="Tanskanen J."/>
            <person name="Kim Y.M."/>
            <person name="Honaas L."/>
            <person name="Yang Z."/>
            <person name="Spallek T."/>
            <person name="Conn C.E."/>
            <person name="Ichihashi Y."/>
            <person name="Cheong K."/>
            <person name="Cui S."/>
            <person name="Der J.P."/>
            <person name="Gundlach H."/>
            <person name="Jiao Y."/>
            <person name="Hori C."/>
            <person name="Ishida J.K."/>
            <person name="Kasahara H."/>
            <person name="Kiba T."/>
            <person name="Kim M.S."/>
            <person name="Koo N."/>
            <person name="Laohavisit A."/>
            <person name="Lee Y.H."/>
            <person name="Lumba S."/>
            <person name="McCourt P."/>
            <person name="Mortimer J.C."/>
            <person name="Mutuku J.M."/>
            <person name="Nomura T."/>
            <person name="Sasaki-Sekimoto Y."/>
            <person name="Seto Y."/>
            <person name="Wang Y."/>
            <person name="Wakatake T."/>
            <person name="Sakakibara H."/>
            <person name="Demura T."/>
            <person name="Yamaguchi S."/>
            <person name="Yoneyama K."/>
            <person name="Manabe R.I."/>
            <person name="Nelson D.C."/>
            <person name="Schulman A.H."/>
            <person name="Timko M.P."/>
            <person name="dePamphilis C.W."/>
            <person name="Choi D."/>
            <person name="Shirasu K."/>
        </authorList>
    </citation>
    <scope>NUCLEOTIDE SEQUENCE [LARGE SCALE GENOMIC DNA]</scope>
    <source>
        <strain evidence="3">cv. UVA1</strain>
    </source>
</reference>
<comment type="caution">
    <text evidence="2">The sequence shown here is derived from an EMBL/GenBank/DDBJ whole genome shotgun (WGS) entry which is preliminary data.</text>
</comment>
<dbReference type="Proteomes" id="UP000325081">
    <property type="component" value="Unassembled WGS sequence"/>
</dbReference>
<name>A0A5A7QS30_STRAF</name>
<evidence type="ECO:0000256" key="1">
    <source>
        <dbReference type="SAM" id="Phobius"/>
    </source>
</evidence>
<keyword evidence="3" id="KW-1185">Reference proteome</keyword>
<accession>A0A5A7QS30</accession>
<evidence type="ECO:0000313" key="3">
    <source>
        <dbReference type="Proteomes" id="UP000325081"/>
    </source>
</evidence>
<keyword evidence="1" id="KW-1133">Transmembrane helix</keyword>
<protein>
    <submittedName>
        <fullName evidence="2">ATP synthase protein 8</fullName>
    </submittedName>
</protein>
<dbReference type="AlphaFoldDB" id="A0A5A7QS30"/>
<dbReference type="EMBL" id="BKCP01008037">
    <property type="protein sequence ID" value="GER47712.1"/>
    <property type="molecule type" value="Genomic_DNA"/>
</dbReference>